<evidence type="ECO:0000313" key="3">
    <source>
        <dbReference type="Proteomes" id="UP000673975"/>
    </source>
</evidence>
<protein>
    <submittedName>
        <fullName evidence="2">Uncharacterized protein</fullName>
    </submittedName>
</protein>
<dbReference type="RefSeq" id="WP_210510074.1">
    <property type="nucleotide sequence ID" value="NZ_JAFIDN010000002.1"/>
</dbReference>
<dbReference type="EMBL" id="JAFIDN010000002">
    <property type="protein sequence ID" value="MBP3191487.1"/>
    <property type="molecule type" value="Genomic_DNA"/>
</dbReference>
<sequence>MRIKKFSLQLEGMFYISEGLRRLVPGCLLLIVMTLAITTSVHGQGTGTVGDTDIQVFNITGSVSTEAHAYTTSRDANRRAPLGNVTTATTNFSVLGFDSGLSFRYNTDDSRLRQSMNQIGFSGSWRWVRLSAGDVSPSWSRYSLSGTRLRGGRLELTPGLLTLEVTGGRAARAVGPREDEAVRRLSYERMLYGGRLGYGNQNRSYVMLSGFYARDDEGSIDVPDSFFDEQQDPEAGFGGGTGRTRRNFSPPAENLLVSPEFQVSLFG</sequence>
<feature type="non-terminal residue" evidence="2">
    <location>
        <position position="267"/>
    </location>
</feature>
<feature type="region of interest" description="Disordered" evidence="1">
    <location>
        <begin position="230"/>
        <end position="252"/>
    </location>
</feature>
<name>A0A8J7RR78_9BACT</name>
<dbReference type="AlphaFoldDB" id="A0A8J7RR78"/>
<comment type="caution">
    <text evidence="2">The sequence shown here is derived from an EMBL/GenBank/DDBJ whole genome shotgun (WGS) entry which is preliminary data.</text>
</comment>
<gene>
    <name evidence="2" type="ORF">NATSA_02305</name>
</gene>
<keyword evidence="3" id="KW-1185">Reference proteome</keyword>
<accession>A0A8J7RR78</accession>
<evidence type="ECO:0000256" key="1">
    <source>
        <dbReference type="SAM" id="MobiDB-lite"/>
    </source>
</evidence>
<evidence type="ECO:0000313" key="2">
    <source>
        <dbReference type="EMBL" id="MBP3191487.1"/>
    </source>
</evidence>
<dbReference type="Proteomes" id="UP000673975">
    <property type="component" value="Unassembled WGS sequence"/>
</dbReference>
<reference evidence="2" key="1">
    <citation type="submission" date="2021-02" db="EMBL/GenBank/DDBJ databases">
        <title>Natronogracilivirga saccharolytica gen. nov. sp. nov. a new anaerobic, haloalkiliphilic carbohydrate-fermenting bacterium from soda lake and proposing of Cyclonatronumiaceae fam. nov. in the phylum Balneolaeota.</title>
        <authorList>
            <person name="Zhilina T.N."/>
            <person name="Sorokin D.Y."/>
            <person name="Zavarzina D.G."/>
            <person name="Toshchakov S.V."/>
            <person name="Kublanov I.V."/>
        </authorList>
    </citation>
    <scope>NUCLEOTIDE SEQUENCE</scope>
    <source>
        <strain evidence="2">Z-1702</strain>
    </source>
</reference>
<organism evidence="2 3">
    <name type="scientific">Natronogracilivirga saccharolytica</name>
    <dbReference type="NCBI Taxonomy" id="2812953"/>
    <lineage>
        <taxon>Bacteria</taxon>
        <taxon>Pseudomonadati</taxon>
        <taxon>Balneolota</taxon>
        <taxon>Balneolia</taxon>
        <taxon>Balneolales</taxon>
        <taxon>Cyclonatronaceae</taxon>
        <taxon>Natronogracilivirga</taxon>
    </lineage>
</organism>
<proteinExistence type="predicted"/>